<dbReference type="Proteomes" id="UP000598146">
    <property type="component" value="Unassembled WGS sequence"/>
</dbReference>
<dbReference type="RefSeq" id="WP_196420793.1">
    <property type="nucleotide sequence ID" value="NZ_JADQTO010000051.1"/>
</dbReference>
<dbReference type="InterPro" id="IPR036271">
    <property type="entry name" value="Tet_transcr_reg_TetR-rel_C_sf"/>
</dbReference>
<evidence type="ECO:0000256" key="2">
    <source>
        <dbReference type="ARBA" id="ARBA00023163"/>
    </source>
</evidence>
<protein>
    <submittedName>
        <fullName evidence="4">TetR/AcrR family transcriptional regulator C-terminal ligand-binding domain-containing protein</fullName>
    </submittedName>
</protein>
<evidence type="ECO:0000256" key="1">
    <source>
        <dbReference type="ARBA" id="ARBA00023015"/>
    </source>
</evidence>
<keyword evidence="1" id="KW-0805">Transcription regulation</keyword>
<accession>A0A931G3A1</accession>
<keyword evidence="2" id="KW-0804">Transcription</keyword>
<dbReference type="AlphaFoldDB" id="A0A931G3A1"/>
<organism evidence="4 5">
    <name type="scientific">Actinoplanes aureus</name>
    <dbReference type="NCBI Taxonomy" id="2792083"/>
    <lineage>
        <taxon>Bacteria</taxon>
        <taxon>Bacillati</taxon>
        <taxon>Actinomycetota</taxon>
        <taxon>Actinomycetes</taxon>
        <taxon>Micromonosporales</taxon>
        <taxon>Micromonosporaceae</taxon>
        <taxon>Actinoplanes</taxon>
    </lineage>
</organism>
<dbReference type="SUPFAM" id="SSF48498">
    <property type="entry name" value="Tetracyclin repressor-like, C-terminal domain"/>
    <property type="match status" value="1"/>
</dbReference>
<evidence type="ECO:0000313" key="5">
    <source>
        <dbReference type="Proteomes" id="UP000598146"/>
    </source>
</evidence>
<feature type="domain" description="Tetracyclin repressor-like C-terminal" evidence="3">
    <location>
        <begin position="72"/>
        <end position="186"/>
    </location>
</feature>
<dbReference type="InterPro" id="IPR011075">
    <property type="entry name" value="TetR_C"/>
</dbReference>
<gene>
    <name evidence="4" type="ORF">I4J89_47205</name>
</gene>
<sequence length="373" mass="40863">MGDRPELDPDTAAAIVEATANVFAALWRPQMFASSDVAERMGMDSDDLYRLCLRPDLLYAEALGRERWVSEVPDLGSTSSELFQALIQLVGTYPAQSDSARTLLQMALTAGNDLESVARIRELGERKWRGVVMTVLERGIARGDLPPDADVEAIVDVLACAVTYHSVYSRGRENWSTIVRMLVDMVLSAAVPVRPSERLMHQPVTISPAVERAFHWLAEIRMGATLRAVDVPLVLMTQAPQNRAMLGDFPVTVEVGLHCDFSPKIASDDPLFRDFDNQGRLSVGVRVSTDKADVLPPSLQADRVVLVQGDEVWVAPLVELNPSARTNQEFRASADLGPSWAPGSLVDVVVRLRTVYGSFGLVRLVAQVITQSS</sequence>
<dbReference type="Pfam" id="PF16859">
    <property type="entry name" value="TetR_C_11"/>
    <property type="match status" value="1"/>
</dbReference>
<evidence type="ECO:0000313" key="4">
    <source>
        <dbReference type="EMBL" id="MBG0569025.1"/>
    </source>
</evidence>
<reference evidence="4" key="1">
    <citation type="submission" date="2020-11" db="EMBL/GenBank/DDBJ databases">
        <title>Isolation and identification of active actinomycetes.</title>
        <authorList>
            <person name="Sun X."/>
        </authorList>
    </citation>
    <scope>NUCLEOTIDE SEQUENCE</scope>
    <source>
        <strain evidence="4">NEAU-A11</strain>
    </source>
</reference>
<evidence type="ECO:0000259" key="3">
    <source>
        <dbReference type="Pfam" id="PF16859"/>
    </source>
</evidence>
<name>A0A931G3A1_9ACTN</name>
<proteinExistence type="predicted"/>
<comment type="caution">
    <text evidence="4">The sequence shown here is derived from an EMBL/GenBank/DDBJ whole genome shotgun (WGS) entry which is preliminary data.</text>
</comment>
<keyword evidence="5" id="KW-1185">Reference proteome</keyword>
<dbReference type="EMBL" id="JADQTO010000051">
    <property type="protein sequence ID" value="MBG0569025.1"/>
    <property type="molecule type" value="Genomic_DNA"/>
</dbReference>
<dbReference type="Gene3D" id="1.10.357.10">
    <property type="entry name" value="Tetracycline Repressor, domain 2"/>
    <property type="match status" value="1"/>
</dbReference>